<organism evidence="1 2">
    <name type="scientific">Polyplax serrata</name>
    <name type="common">Common mouse louse</name>
    <dbReference type="NCBI Taxonomy" id="468196"/>
    <lineage>
        <taxon>Eukaryota</taxon>
        <taxon>Metazoa</taxon>
        <taxon>Ecdysozoa</taxon>
        <taxon>Arthropoda</taxon>
        <taxon>Hexapoda</taxon>
        <taxon>Insecta</taxon>
        <taxon>Pterygota</taxon>
        <taxon>Neoptera</taxon>
        <taxon>Paraneoptera</taxon>
        <taxon>Psocodea</taxon>
        <taxon>Troctomorpha</taxon>
        <taxon>Phthiraptera</taxon>
        <taxon>Anoplura</taxon>
        <taxon>Polyplacidae</taxon>
        <taxon>Polyplax</taxon>
    </lineage>
</organism>
<name>A0ABR1BCN5_POLSC</name>
<keyword evidence="2" id="KW-1185">Reference proteome</keyword>
<dbReference type="Proteomes" id="UP001359485">
    <property type="component" value="Unassembled WGS sequence"/>
</dbReference>
<proteinExistence type="predicted"/>
<evidence type="ECO:0000313" key="2">
    <source>
        <dbReference type="Proteomes" id="UP001359485"/>
    </source>
</evidence>
<reference evidence="1 2" key="1">
    <citation type="submission" date="2023-09" db="EMBL/GenBank/DDBJ databases">
        <title>Genomes of two closely related lineages of the louse Polyplax serrata with different host specificities.</title>
        <authorList>
            <person name="Martinu J."/>
            <person name="Tarabai H."/>
            <person name="Stefka J."/>
            <person name="Hypsa V."/>
        </authorList>
    </citation>
    <scope>NUCLEOTIDE SEQUENCE [LARGE SCALE GENOMIC DNA]</scope>
    <source>
        <strain evidence="1">98ZLc_SE</strain>
    </source>
</reference>
<evidence type="ECO:0008006" key="3">
    <source>
        <dbReference type="Google" id="ProtNLM"/>
    </source>
</evidence>
<comment type="caution">
    <text evidence="1">The sequence shown here is derived from an EMBL/GenBank/DDBJ whole genome shotgun (WGS) entry which is preliminary data.</text>
</comment>
<accession>A0ABR1BCN5</accession>
<dbReference type="EMBL" id="JAWJWF010000002">
    <property type="protein sequence ID" value="KAK6638156.1"/>
    <property type="molecule type" value="Genomic_DNA"/>
</dbReference>
<sequence length="99" mass="11315">MYTHVFCSSLLLRLVKQPLTKLYHVFVGFVISTQELGDYAHSGSRVSQQNRKMPITHGEAVSSCYQVLSHNYQFLVSGTSGGEERQWFTILPWKELHLA</sequence>
<evidence type="ECO:0000313" key="1">
    <source>
        <dbReference type="EMBL" id="KAK6638156.1"/>
    </source>
</evidence>
<gene>
    <name evidence="1" type="ORF">RUM44_008584</name>
</gene>
<protein>
    <recommendedName>
        <fullName evidence="3">Secreted protein</fullName>
    </recommendedName>
</protein>